<reference evidence="2 3" key="1">
    <citation type="submission" date="2022-08" db="EMBL/GenBank/DDBJ databases">
        <title>YIM 101645 draft genome.</title>
        <authorList>
            <person name="Chen X."/>
        </authorList>
    </citation>
    <scope>NUCLEOTIDE SEQUENCE [LARGE SCALE GENOMIC DNA]</scope>
    <source>
        <strain evidence="2 3">YIM 101645</strain>
    </source>
</reference>
<feature type="signal peptide" evidence="1">
    <location>
        <begin position="1"/>
        <end position="21"/>
    </location>
</feature>
<evidence type="ECO:0008006" key="4">
    <source>
        <dbReference type="Google" id="ProtNLM"/>
    </source>
</evidence>
<organism evidence="2 3">
    <name type="scientific">Corynebacterium lemuris</name>
    <dbReference type="NCBI Taxonomy" id="1859292"/>
    <lineage>
        <taxon>Bacteria</taxon>
        <taxon>Bacillati</taxon>
        <taxon>Actinomycetota</taxon>
        <taxon>Actinomycetes</taxon>
        <taxon>Mycobacteriales</taxon>
        <taxon>Corynebacteriaceae</taxon>
        <taxon>Corynebacterium</taxon>
    </lineage>
</organism>
<dbReference type="EMBL" id="JANWTC010000008">
    <property type="protein sequence ID" value="MCS5480246.1"/>
    <property type="molecule type" value="Genomic_DNA"/>
</dbReference>
<name>A0ABT2FYD7_9CORY</name>
<accession>A0ABT2FYD7</accession>
<evidence type="ECO:0000313" key="3">
    <source>
        <dbReference type="Proteomes" id="UP001205965"/>
    </source>
</evidence>
<protein>
    <recommendedName>
        <fullName evidence="4">Secreted protein</fullName>
    </recommendedName>
</protein>
<keyword evidence="1" id="KW-0732">Signal</keyword>
<gene>
    <name evidence="2" type="ORF">NYP18_11320</name>
</gene>
<proteinExistence type="predicted"/>
<comment type="caution">
    <text evidence="2">The sequence shown here is derived from an EMBL/GenBank/DDBJ whole genome shotgun (WGS) entry which is preliminary data.</text>
</comment>
<evidence type="ECO:0000313" key="2">
    <source>
        <dbReference type="EMBL" id="MCS5480246.1"/>
    </source>
</evidence>
<sequence length="78" mass="7934">MLRKSLIALGTTALIMSGATATANAQSAAPYPSSEVAVAPSWIQTVQSIVPGAPADQIQAGTQIGIAWAVWRLASSVI</sequence>
<feature type="chain" id="PRO_5046585389" description="Secreted protein" evidence="1">
    <location>
        <begin position="22"/>
        <end position="78"/>
    </location>
</feature>
<dbReference type="RefSeq" id="WP_259428304.1">
    <property type="nucleotide sequence ID" value="NZ_JANWTC010000008.1"/>
</dbReference>
<dbReference type="Proteomes" id="UP001205965">
    <property type="component" value="Unassembled WGS sequence"/>
</dbReference>
<keyword evidence="3" id="KW-1185">Reference proteome</keyword>
<evidence type="ECO:0000256" key="1">
    <source>
        <dbReference type="SAM" id="SignalP"/>
    </source>
</evidence>